<feature type="chain" id="PRO_5012712104" evidence="1">
    <location>
        <begin position="21"/>
        <end position="135"/>
    </location>
</feature>
<dbReference type="Proteomes" id="UP000196531">
    <property type="component" value="Unassembled WGS sequence"/>
</dbReference>
<evidence type="ECO:0000256" key="1">
    <source>
        <dbReference type="SAM" id="SignalP"/>
    </source>
</evidence>
<gene>
    <name evidence="2" type="ORF">A9Q84_13800</name>
</gene>
<dbReference type="AlphaFoldDB" id="A0A1Y5F9C1"/>
<reference evidence="3" key="1">
    <citation type="journal article" date="2017" name="Proc. Natl. Acad. Sci. U.S.A.">
        <title>Simulation of Deepwater Horizon oil plume reveals substrate specialization within a complex community of hydrocarbon-degraders.</title>
        <authorList>
            <person name="Hu P."/>
            <person name="Dubinsky E.A."/>
            <person name="Probst A.J."/>
            <person name="Wang J."/>
            <person name="Sieber C.M.K."/>
            <person name="Tom L.M."/>
            <person name="Gardinali P."/>
            <person name="Banfield J.F."/>
            <person name="Atlas R.M."/>
            <person name="Andersen G.L."/>
        </authorList>
    </citation>
    <scope>NUCLEOTIDE SEQUENCE [LARGE SCALE GENOMIC DNA]</scope>
</reference>
<comment type="caution">
    <text evidence="2">The sequence shown here is derived from an EMBL/GenBank/DDBJ whole genome shotgun (WGS) entry which is preliminary data.</text>
</comment>
<evidence type="ECO:0000313" key="2">
    <source>
        <dbReference type="EMBL" id="OUR97394.1"/>
    </source>
</evidence>
<name>A0A1Y5F9C1_9BACT</name>
<evidence type="ECO:0000313" key="3">
    <source>
        <dbReference type="Proteomes" id="UP000196531"/>
    </source>
</evidence>
<feature type="signal peptide" evidence="1">
    <location>
        <begin position="1"/>
        <end position="20"/>
    </location>
</feature>
<organism evidence="2 3">
    <name type="scientific">Halobacteriovorax marinus</name>
    <dbReference type="NCBI Taxonomy" id="97084"/>
    <lineage>
        <taxon>Bacteria</taxon>
        <taxon>Pseudomonadati</taxon>
        <taxon>Bdellovibrionota</taxon>
        <taxon>Bacteriovoracia</taxon>
        <taxon>Bacteriovoracales</taxon>
        <taxon>Halobacteriovoraceae</taxon>
        <taxon>Halobacteriovorax</taxon>
    </lineage>
</organism>
<protein>
    <submittedName>
        <fullName evidence="2">Uncharacterized protein</fullName>
    </submittedName>
</protein>
<dbReference type="EMBL" id="MAAO01000006">
    <property type="protein sequence ID" value="OUR97394.1"/>
    <property type="molecule type" value="Genomic_DNA"/>
</dbReference>
<sequence>MKSTFIFLFCLSAIPISSFANCNGEEGAYFINNRHRNPTIGGFVSSNAYVDDSNTADLFIGPNVSICESSNITGGSKIYGSVLCSGRAFLRHRRIDVNHLASSATNTNYETALEMARFKSLNDITYILSSAGAYR</sequence>
<accession>A0A1Y5F9C1</accession>
<keyword evidence="1" id="KW-0732">Signal</keyword>
<proteinExistence type="predicted"/>